<keyword evidence="2" id="KW-1185">Reference proteome</keyword>
<reference evidence="1 2" key="1">
    <citation type="submission" date="2014-04" db="EMBL/GenBank/DDBJ databases">
        <authorList>
            <consortium name="DOE Joint Genome Institute"/>
            <person name="Kuo A."/>
            <person name="Kohler A."/>
            <person name="Nagy L.G."/>
            <person name="Floudas D."/>
            <person name="Copeland A."/>
            <person name="Barry K.W."/>
            <person name="Cichocki N."/>
            <person name="Veneault-Fourrey C."/>
            <person name="LaButti K."/>
            <person name="Lindquist E.A."/>
            <person name="Lipzen A."/>
            <person name="Lundell T."/>
            <person name="Morin E."/>
            <person name="Murat C."/>
            <person name="Sun H."/>
            <person name="Tunlid A."/>
            <person name="Henrissat B."/>
            <person name="Grigoriev I.V."/>
            <person name="Hibbett D.S."/>
            <person name="Martin F."/>
            <person name="Nordberg H.P."/>
            <person name="Cantor M.N."/>
            <person name="Hua S.X."/>
        </authorList>
    </citation>
    <scope>NUCLEOTIDE SEQUENCE [LARGE SCALE GENOMIC DNA]</scope>
    <source>
        <strain evidence="1 2">Foug A</strain>
    </source>
</reference>
<accession>A0A0C3DP62</accession>
<sequence>MFGLSIRCKDDIDCPWVPSEQKHYLKVVCDTRCHHSPAGTYDTEIYEGQNHLGPAANSTALLSRYDRSRHAQKPLLLDMRQPRQPFIRAAVSGPPSEEAGSDVRC</sequence>
<organism evidence="1 2">
    <name type="scientific">Scleroderma citrinum Foug A</name>
    <dbReference type="NCBI Taxonomy" id="1036808"/>
    <lineage>
        <taxon>Eukaryota</taxon>
        <taxon>Fungi</taxon>
        <taxon>Dikarya</taxon>
        <taxon>Basidiomycota</taxon>
        <taxon>Agaricomycotina</taxon>
        <taxon>Agaricomycetes</taxon>
        <taxon>Agaricomycetidae</taxon>
        <taxon>Boletales</taxon>
        <taxon>Sclerodermatineae</taxon>
        <taxon>Sclerodermataceae</taxon>
        <taxon>Scleroderma</taxon>
    </lineage>
</organism>
<dbReference type="Proteomes" id="UP000053989">
    <property type="component" value="Unassembled WGS sequence"/>
</dbReference>
<dbReference type="HOGENOM" id="CLU_2238207_0_0_1"/>
<evidence type="ECO:0000313" key="1">
    <source>
        <dbReference type="EMBL" id="KIM62420.1"/>
    </source>
</evidence>
<evidence type="ECO:0000313" key="2">
    <source>
        <dbReference type="Proteomes" id="UP000053989"/>
    </source>
</evidence>
<dbReference type="InParanoid" id="A0A0C3DP62"/>
<dbReference type="AlphaFoldDB" id="A0A0C3DP62"/>
<protein>
    <submittedName>
        <fullName evidence="1">Uncharacterized protein</fullName>
    </submittedName>
</protein>
<reference evidence="2" key="2">
    <citation type="submission" date="2015-01" db="EMBL/GenBank/DDBJ databases">
        <title>Evolutionary Origins and Diversification of the Mycorrhizal Mutualists.</title>
        <authorList>
            <consortium name="DOE Joint Genome Institute"/>
            <consortium name="Mycorrhizal Genomics Consortium"/>
            <person name="Kohler A."/>
            <person name="Kuo A."/>
            <person name="Nagy L.G."/>
            <person name="Floudas D."/>
            <person name="Copeland A."/>
            <person name="Barry K.W."/>
            <person name="Cichocki N."/>
            <person name="Veneault-Fourrey C."/>
            <person name="LaButti K."/>
            <person name="Lindquist E.A."/>
            <person name="Lipzen A."/>
            <person name="Lundell T."/>
            <person name="Morin E."/>
            <person name="Murat C."/>
            <person name="Riley R."/>
            <person name="Ohm R."/>
            <person name="Sun H."/>
            <person name="Tunlid A."/>
            <person name="Henrissat B."/>
            <person name="Grigoriev I.V."/>
            <person name="Hibbett D.S."/>
            <person name="Martin F."/>
        </authorList>
    </citation>
    <scope>NUCLEOTIDE SEQUENCE [LARGE SCALE GENOMIC DNA]</scope>
    <source>
        <strain evidence="2">Foug A</strain>
    </source>
</reference>
<dbReference type="EMBL" id="KN822042">
    <property type="protein sequence ID" value="KIM62420.1"/>
    <property type="molecule type" value="Genomic_DNA"/>
</dbReference>
<name>A0A0C3DP62_9AGAM</name>
<gene>
    <name evidence="1" type="ORF">SCLCIDRAFT_1214977</name>
</gene>
<proteinExistence type="predicted"/>